<evidence type="ECO:0000256" key="1">
    <source>
        <dbReference type="ARBA" id="ARBA00022679"/>
    </source>
</evidence>
<feature type="domain" description="Poly-beta-hydroxybutyrate polymerase N-terminal" evidence="3">
    <location>
        <begin position="89"/>
        <end position="258"/>
    </location>
</feature>
<dbReference type="Gene3D" id="3.40.50.1820">
    <property type="entry name" value="alpha/beta hydrolase"/>
    <property type="match status" value="1"/>
</dbReference>
<reference evidence="5" key="1">
    <citation type="submission" date="2024-05" db="EMBL/GenBank/DDBJ databases">
        <authorList>
            <person name="Bunk B."/>
            <person name="Swiderski J."/>
            <person name="Sproer C."/>
            <person name="Thiel V."/>
        </authorList>
    </citation>
    <scope>NUCLEOTIDE SEQUENCE</scope>
    <source>
        <strain evidence="5">DSM 17735</strain>
    </source>
</reference>
<dbReference type="InterPro" id="IPR051321">
    <property type="entry name" value="PHA/PHB_synthase"/>
</dbReference>
<keyword evidence="1" id="KW-0808">Transferase</keyword>
<sequence length="581" mass="64524">MNDVQTTAQTLIPRDLDKPLHSQLARFTHGVSPASLAGAYLDWLTHLALSPGKQQELLVKAVEKEVRIAWHALRGPFDHCKPCIEPLPQDRRFSAPEWQKWPFNLIYQSFLLHQQWWHNAASGVPGVTAHHEHVVTFATRQLLDIVSPSNFLLTNPEVQAATLKSGGVNMVQGAQNFLKESLRLAAGRPLPGTENFRPGKEVAVTPGKVVFRNHLIELIQYSPQTGSVFAEPLLIVPSWIMKYYILDLSPNNSLVKYLVEKGHTVFILSWKNPSAKDRHLGMDDYLKAGAMAAIDAVSSIVPGQKIQAMGYCLGGTLLGIAAATMARHHDERLNSLTLLASELDFEDPGELGLFIDESQLSFLNDAMANKGYLDGKQMAGAFALLNSRDLVWSRMVHDYLMGGKHPVNDLIAWNLDATRMPYRQHSEYLRHLYLKNDLADGHYLVDGKPIALSDIWIPIFALGTQRDTVSPWHAVYKIHLLVPAEVTFCLSSGGHNVGVVNPPGEGVKRSYQIATRKAGARYIDPDTWHASMPEHEGSWWPALEHWLHRHSGERVAAPAMGNAAGGYPVREDAPGRYVLAP</sequence>
<evidence type="ECO:0000313" key="5">
    <source>
        <dbReference type="EMBL" id="XBP70855.1"/>
    </source>
</evidence>
<dbReference type="Pfam" id="PF07167">
    <property type="entry name" value="PhaC_N"/>
    <property type="match status" value="1"/>
</dbReference>
<evidence type="ECO:0000256" key="2">
    <source>
        <dbReference type="ARBA" id="ARBA00023315"/>
    </source>
</evidence>
<dbReference type="GO" id="GO:0016787">
    <property type="term" value="F:hydrolase activity"/>
    <property type="evidence" value="ECO:0007669"/>
    <property type="project" value="UniProtKB-KW"/>
</dbReference>
<gene>
    <name evidence="5" type="ORF">ABLV49_03320</name>
</gene>
<dbReference type="GO" id="GO:0042619">
    <property type="term" value="P:poly-hydroxybutyrate biosynthetic process"/>
    <property type="evidence" value="ECO:0007669"/>
    <property type="project" value="InterPro"/>
</dbReference>
<dbReference type="GO" id="GO:0016746">
    <property type="term" value="F:acyltransferase activity"/>
    <property type="evidence" value="ECO:0007669"/>
    <property type="project" value="UniProtKB-KW"/>
</dbReference>
<keyword evidence="5" id="KW-0378">Hydrolase</keyword>
<dbReference type="RefSeq" id="WP_349280183.1">
    <property type="nucleotide sequence ID" value="NZ_CBCSCU010000032.1"/>
</dbReference>
<dbReference type="AlphaFoldDB" id="A0AAU7LTD7"/>
<keyword evidence="2" id="KW-0012">Acyltransferase</keyword>
<dbReference type="PANTHER" id="PTHR36837">
    <property type="entry name" value="POLY(3-HYDROXYALKANOATE) POLYMERASE SUBUNIT PHAC"/>
    <property type="match status" value="1"/>
</dbReference>
<feature type="domain" description="Poly-beta-hydroxybutyrate polymerase N-terminal" evidence="4">
    <location>
        <begin position="14"/>
        <end position="53"/>
    </location>
</feature>
<dbReference type="PANTHER" id="PTHR36837:SF5">
    <property type="entry name" value="POLY-3-HYDROXYBUTYRATE SYNTHASE"/>
    <property type="match status" value="1"/>
</dbReference>
<evidence type="ECO:0000259" key="3">
    <source>
        <dbReference type="Pfam" id="PF07167"/>
    </source>
</evidence>
<proteinExistence type="predicted"/>
<dbReference type="Pfam" id="PF12551">
    <property type="entry name" value="PHBC_N"/>
    <property type="match status" value="1"/>
</dbReference>
<protein>
    <submittedName>
        <fullName evidence="5">Alpha/beta fold hydrolase</fullName>
    </submittedName>
</protein>
<dbReference type="InterPro" id="IPR022211">
    <property type="entry name" value="PHBC_N"/>
</dbReference>
<accession>A0AAU7LTD7</accession>
<name>A0AAU7LTD7_9BURK</name>
<dbReference type="EMBL" id="CP157675">
    <property type="protein sequence ID" value="XBP70855.1"/>
    <property type="molecule type" value="Genomic_DNA"/>
</dbReference>
<evidence type="ECO:0000259" key="4">
    <source>
        <dbReference type="Pfam" id="PF12551"/>
    </source>
</evidence>
<dbReference type="InterPro" id="IPR029058">
    <property type="entry name" value="AB_hydrolase_fold"/>
</dbReference>
<dbReference type="InterPro" id="IPR010941">
    <property type="entry name" value="PhaC_N"/>
</dbReference>
<dbReference type="SUPFAM" id="SSF53474">
    <property type="entry name" value="alpha/beta-Hydrolases"/>
    <property type="match status" value="1"/>
</dbReference>
<organism evidence="5">
    <name type="scientific">Polaromonas hydrogenivorans</name>
    <dbReference type="NCBI Taxonomy" id="335476"/>
    <lineage>
        <taxon>Bacteria</taxon>
        <taxon>Pseudomonadati</taxon>
        <taxon>Pseudomonadota</taxon>
        <taxon>Betaproteobacteria</taxon>
        <taxon>Burkholderiales</taxon>
        <taxon>Comamonadaceae</taxon>
        <taxon>Polaromonas</taxon>
    </lineage>
</organism>